<name>A0A131ZD04_RHIAP</name>
<dbReference type="EMBL" id="GEDV01000181">
    <property type="protein sequence ID" value="JAP88376.1"/>
    <property type="molecule type" value="Transcribed_RNA"/>
</dbReference>
<dbReference type="AlphaFoldDB" id="A0A131ZD04"/>
<protein>
    <submittedName>
        <fullName evidence="1">Tick transposon</fullName>
    </submittedName>
</protein>
<feature type="non-terminal residue" evidence="1">
    <location>
        <position position="286"/>
    </location>
</feature>
<proteinExistence type="predicted"/>
<accession>A0A131ZD04</accession>
<organism evidence="1">
    <name type="scientific">Rhipicephalus appendiculatus</name>
    <name type="common">Brown ear tick</name>
    <dbReference type="NCBI Taxonomy" id="34631"/>
    <lineage>
        <taxon>Eukaryota</taxon>
        <taxon>Metazoa</taxon>
        <taxon>Ecdysozoa</taxon>
        <taxon>Arthropoda</taxon>
        <taxon>Chelicerata</taxon>
        <taxon>Arachnida</taxon>
        <taxon>Acari</taxon>
        <taxon>Parasitiformes</taxon>
        <taxon>Ixodida</taxon>
        <taxon>Ixodoidea</taxon>
        <taxon>Ixodidae</taxon>
        <taxon>Rhipicephalinae</taxon>
        <taxon>Rhipicephalus</taxon>
        <taxon>Rhipicephalus</taxon>
    </lineage>
</organism>
<reference evidence="1" key="1">
    <citation type="journal article" date="2016" name="Ticks Tick Borne Dis.">
        <title>De novo assembly and annotation of the salivary gland transcriptome of Rhipicephalus appendiculatus male and female ticks during blood feeding.</title>
        <authorList>
            <person name="de Castro M.H."/>
            <person name="de Klerk D."/>
            <person name="Pienaar R."/>
            <person name="Latif A.A."/>
            <person name="Rees D.J."/>
            <person name="Mans B.J."/>
        </authorList>
    </citation>
    <scope>NUCLEOTIDE SEQUENCE</scope>
    <source>
        <tissue evidence="1">Salivary glands</tissue>
    </source>
</reference>
<feature type="non-terminal residue" evidence="1">
    <location>
        <position position="1"/>
    </location>
</feature>
<evidence type="ECO:0000313" key="1">
    <source>
        <dbReference type="EMBL" id="JAP88376.1"/>
    </source>
</evidence>
<sequence length="286" mass="32594">DAICILPFITFAYNTAQHETTRYSPFICSTYEPTNLLAETICHAEEARCITRLRTFGPQQRSENRYDESHRHAYCIYEKGDLVWLWTPLRKRGLTQKFLVNYTGPFVVLERLSNVTYVCDISAIVYWPPIKQDQCGPCCPPKTLSSSQRKLTRPVGIVYKGGIATISRGRMGEEENEVDTNGGLLDPWTHIHHLLQINASRNNNIYAVHDMHFIICTLGPFTYVRHTYIPAKSPGFSGRLPDFDQFLRLYGCQENLPEIEISVRDLAALTKIQTNPIQAPCEPVAL</sequence>